<feature type="domain" description="Peptidase M16 N-terminal" evidence="1">
    <location>
        <begin position="56"/>
        <end position="150"/>
    </location>
</feature>
<evidence type="ECO:0000313" key="3">
    <source>
        <dbReference type="EMBL" id="NIH56381.1"/>
    </source>
</evidence>
<dbReference type="Gene3D" id="3.30.830.10">
    <property type="entry name" value="Metalloenzyme, LuxS/M16 peptidase-like"/>
    <property type="match status" value="2"/>
</dbReference>
<proteinExistence type="predicted"/>
<dbReference type="InterPro" id="IPR011765">
    <property type="entry name" value="Pept_M16_N"/>
</dbReference>
<sequence>MNTSQPRPEVRPARQWRFPEPRVSELINGISLWLFDMPSQHVISSQVVLDAPVSLEPSGHEGVGTITVSASDEGSRTHPGALLAELLEDQGAVYGGIATQSGTICQLDVPSPRLLPALDLLAEMIREPAFDPGDVERLVALRLAEIEQSVVRSTTAVQLAFQQTVFDPASRSGRPTSGRQADVTRITADDALAFHRLWWQPTGATIILAGALPPGIDAQVAARFGDWQPSGTAVHHEPARPNPGAPAIRVVDRPGAVQADIQIGAFGPDRNDPNWAALEVAACAMGGSFGSRLNRVLREELGYTYGAHAGFRPLRSGGSFSMRTSSRTEVAAEAVREALRLLDLEREPFVPDEIADARTYLLGIAPLQFQTADAIAAQAGILAAAGMSPDWVNAHQERVSGITAEQANASFIGTVRPEALSVVVCGDAERLVPGLAQAGLTADVVELDI</sequence>
<evidence type="ECO:0000259" key="2">
    <source>
        <dbReference type="Pfam" id="PF05193"/>
    </source>
</evidence>
<dbReference type="RefSeq" id="WP_167165392.1">
    <property type="nucleotide sequence ID" value="NZ_BAAAOO010000002.1"/>
</dbReference>
<keyword evidence="4" id="KW-1185">Reference proteome</keyword>
<feature type="domain" description="Peptidase M16 C-terminal" evidence="2">
    <location>
        <begin position="185"/>
        <end position="359"/>
    </location>
</feature>
<dbReference type="PANTHER" id="PTHR11851">
    <property type="entry name" value="METALLOPROTEASE"/>
    <property type="match status" value="1"/>
</dbReference>
<evidence type="ECO:0000313" key="4">
    <source>
        <dbReference type="Proteomes" id="UP000749311"/>
    </source>
</evidence>
<dbReference type="PANTHER" id="PTHR11851:SF224">
    <property type="entry name" value="PROCESSING PROTEASE"/>
    <property type="match status" value="1"/>
</dbReference>
<comment type="caution">
    <text evidence="3">The sequence shown here is derived from an EMBL/GenBank/DDBJ whole genome shotgun (WGS) entry which is preliminary data.</text>
</comment>
<dbReference type="Proteomes" id="UP000749311">
    <property type="component" value="Unassembled WGS sequence"/>
</dbReference>
<organism evidence="3 4">
    <name type="scientific">Brooklawnia cerclae</name>
    <dbReference type="NCBI Taxonomy" id="349934"/>
    <lineage>
        <taxon>Bacteria</taxon>
        <taxon>Bacillati</taxon>
        <taxon>Actinomycetota</taxon>
        <taxon>Actinomycetes</taxon>
        <taxon>Propionibacteriales</taxon>
        <taxon>Propionibacteriaceae</taxon>
        <taxon>Brooklawnia</taxon>
    </lineage>
</organism>
<gene>
    <name evidence="3" type="ORF">FB473_001026</name>
</gene>
<protein>
    <submittedName>
        <fullName evidence="3">Zn-dependent peptidase</fullName>
    </submittedName>
</protein>
<name>A0ABX0SIB7_9ACTN</name>
<dbReference type="Pfam" id="PF00675">
    <property type="entry name" value="Peptidase_M16"/>
    <property type="match status" value="1"/>
</dbReference>
<dbReference type="Pfam" id="PF05193">
    <property type="entry name" value="Peptidase_M16_C"/>
    <property type="match status" value="1"/>
</dbReference>
<evidence type="ECO:0000259" key="1">
    <source>
        <dbReference type="Pfam" id="PF00675"/>
    </source>
</evidence>
<dbReference type="InterPro" id="IPR050361">
    <property type="entry name" value="MPP/UQCRC_Complex"/>
</dbReference>
<dbReference type="SUPFAM" id="SSF63411">
    <property type="entry name" value="LuxS/MPP-like metallohydrolase"/>
    <property type="match status" value="2"/>
</dbReference>
<dbReference type="InterPro" id="IPR007863">
    <property type="entry name" value="Peptidase_M16_C"/>
</dbReference>
<accession>A0ABX0SIB7</accession>
<reference evidence="3 4" key="1">
    <citation type="submission" date="2020-02" db="EMBL/GenBank/DDBJ databases">
        <title>Sequencing the genomes of 1000 actinobacteria strains.</title>
        <authorList>
            <person name="Klenk H.-P."/>
        </authorList>
    </citation>
    <scope>NUCLEOTIDE SEQUENCE [LARGE SCALE GENOMIC DNA]</scope>
    <source>
        <strain evidence="3 4">DSM 19609</strain>
    </source>
</reference>
<dbReference type="InterPro" id="IPR011249">
    <property type="entry name" value="Metalloenz_LuxS/M16"/>
</dbReference>
<dbReference type="EMBL" id="JAAMOZ010000001">
    <property type="protein sequence ID" value="NIH56381.1"/>
    <property type="molecule type" value="Genomic_DNA"/>
</dbReference>